<reference evidence="1 2" key="1">
    <citation type="submission" date="2017-05" db="EMBL/GenBank/DDBJ databases">
        <authorList>
            <person name="Varghese N."/>
            <person name="Submissions S."/>
        </authorList>
    </citation>
    <scope>NUCLEOTIDE SEQUENCE [LARGE SCALE GENOMIC DNA]</scope>
    <source>
        <strain evidence="1 2">DSM 19036</strain>
    </source>
</reference>
<dbReference type="SUPFAM" id="SSF51556">
    <property type="entry name" value="Metallo-dependent hydrolases"/>
    <property type="match status" value="1"/>
</dbReference>
<dbReference type="AlphaFoldDB" id="A0A521D911"/>
<dbReference type="Proteomes" id="UP000320300">
    <property type="component" value="Unassembled WGS sequence"/>
</dbReference>
<dbReference type="GO" id="GO:0006508">
    <property type="term" value="P:proteolysis"/>
    <property type="evidence" value="ECO:0007669"/>
    <property type="project" value="InterPro"/>
</dbReference>
<dbReference type="PANTHER" id="PTHR10443:SF12">
    <property type="entry name" value="DIPEPTIDASE"/>
    <property type="match status" value="1"/>
</dbReference>
<dbReference type="EMBL" id="FXTN01000005">
    <property type="protein sequence ID" value="SMO68199.1"/>
    <property type="molecule type" value="Genomic_DNA"/>
</dbReference>
<organism evidence="1 2">
    <name type="scientific">Pedobacter westerhofensis</name>
    <dbReference type="NCBI Taxonomy" id="425512"/>
    <lineage>
        <taxon>Bacteria</taxon>
        <taxon>Pseudomonadati</taxon>
        <taxon>Bacteroidota</taxon>
        <taxon>Sphingobacteriia</taxon>
        <taxon>Sphingobacteriales</taxon>
        <taxon>Sphingobacteriaceae</taxon>
        <taxon>Pedobacter</taxon>
    </lineage>
</organism>
<dbReference type="InterPro" id="IPR032466">
    <property type="entry name" value="Metal_Hydrolase"/>
</dbReference>
<dbReference type="OrthoDB" id="9804920at2"/>
<evidence type="ECO:0000313" key="1">
    <source>
        <dbReference type="EMBL" id="SMO68199.1"/>
    </source>
</evidence>
<evidence type="ECO:0000313" key="2">
    <source>
        <dbReference type="Proteomes" id="UP000320300"/>
    </source>
</evidence>
<dbReference type="PANTHER" id="PTHR10443">
    <property type="entry name" value="MICROSOMAL DIPEPTIDASE"/>
    <property type="match status" value="1"/>
</dbReference>
<proteinExistence type="predicted"/>
<name>A0A521D911_9SPHI</name>
<dbReference type="InterPro" id="IPR008257">
    <property type="entry name" value="Pept_M19"/>
</dbReference>
<dbReference type="PROSITE" id="PS51365">
    <property type="entry name" value="RENAL_DIPEPTIDASE_2"/>
    <property type="match status" value="1"/>
</dbReference>
<keyword evidence="2" id="KW-1185">Reference proteome</keyword>
<dbReference type="Pfam" id="PF01244">
    <property type="entry name" value="Peptidase_M19"/>
    <property type="match status" value="1"/>
</dbReference>
<dbReference type="Gene3D" id="3.20.20.140">
    <property type="entry name" value="Metal-dependent hydrolases"/>
    <property type="match status" value="1"/>
</dbReference>
<gene>
    <name evidence="1" type="ORF">SAMN06265348_105131</name>
</gene>
<accession>A0A521D911</accession>
<sequence>MFTIDAHLDLSMNALEWNRDLRLPVSAINQRETGLTDKPDRAKAVVSLPELRKGQVGLVVATQIARYVAPGNNLPGWHSPEQAWAQTQGQVAWYKAMEEAGEMVQIHDLESLNSHILLWESHIPDEVKPVGYILSLEGADSIVTVEHLERAHAYGLRAVGPAHYGPGRYAQGTDATGLMGPKGHALLKEMERLNIILDATHLCDDSFWEALDHFNGHIWASHNNCRALVNHNRQYSDAQIKELVNRGAVIGLALDAWMMVPNWVRGTSTPRGMHCNLEVMVDHLDHICQIAGNTLHIGVGSDLDGAFGKEQCPYDIETIADLQKIPALLEKRGYQKQDIQNMMHGNWMRFLRNAWGG</sequence>
<dbReference type="GO" id="GO:0070573">
    <property type="term" value="F:metallodipeptidase activity"/>
    <property type="evidence" value="ECO:0007669"/>
    <property type="project" value="InterPro"/>
</dbReference>
<protein>
    <submittedName>
        <fullName evidence="1">Membrane dipeptidase</fullName>
    </submittedName>
</protein>
<dbReference type="RefSeq" id="WP_142528264.1">
    <property type="nucleotide sequence ID" value="NZ_CBCSJO010000005.1"/>
</dbReference>